<dbReference type="AlphaFoldDB" id="A0A918EZL8"/>
<accession>A0A918EZL8</accession>
<keyword evidence="3" id="KW-1185">Reference proteome</keyword>
<feature type="region of interest" description="Disordered" evidence="1">
    <location>
        <begin position="61"/>
        <end position="86"/>
    </location>
</feature>
<organism evidence="2 3">
    <name type="scientific">Streptomyces pilosus</name>
    <dbReference type="NCBI Taxonomy" id="28893"/>
    <lineage>
        <taxon>Bacteria</taxon>
        <taxon>Bacillati</taxon>
        <taxon>Actinomycetota</taxon>
        <taxon>Actinomycetes</taxon>
        <taxon>Kitasatosporales</taxon>
        <taxon>Streptomycetaceae</taxon>
        <taxon>Streptomyces</taxon>
    </lineage>
</organism>
<dbReference type="Proteomes" id="UP000656732">
    <property type="component" value="Unassembled WGS sequence"/>
</dbReference>
<evidence type="ECO:0000313" key="2">
    <source>
        <dbReference type="EMBL" id="GGQ90797.1"/>
    </source>
</evidence>
<reference evidence="2" key="1">
    <citation type="journal article" date="2014" name="Int. J. Syst. Evol. Microbiol.">
        <title>Complete genome sequence of Corynebacterium casei LMG S-19264T (=DSM 44701T), isolated from a smear-ripened cheese.</title>
        <authorList>
            <consortium name="US DOE Joint Genome Institute (JGI-PGF)"/>
            <person name="Walter F."/>
            <person name="Albersmeier A."/>
            <person name="Kalinowski J."/>
            <person name="Ruckert C."/>
        </authorList>
    </citation>
    <scope>NUCLEOTIDE SEQUENCE</scope>
    <source>
        <strain evidence="2">JCM 4403</strain>
    </source>
</reference>
<reference evidence="2" key="2">
    <citation type="submission" date="2020-09" db="EMBL/GenBank/DDBJ databases">
        <authorList>
            <person name="Sun Q."/>
            <person name="Ohkuma M."/>
        </authorList>
    </citation>
    <scope>NUCLEOTIDE SEQUENCE</scope>
    <source>
        <strain evidence="2">JCM 4403</strain>
    </source>
</reference>
<dbReference type="EMBL" id="BMTU01000008">
    <property type="protein sequence ID" value="GGQ90797.1"/>
    <property type="molecule type" value="Genomic_DNA"/>
</dbReference>
<proteinExistence type="predicted"/>
<feature type="compositionally biased region" description="Basic and acidic residues" evidence="1">
    <location>
        <begin position="61"/>
        <end position="75"/>
    </location>
</feature>
<gene>
    <name evidence="2" type="ORF">GCM10010280_43020</name>
</gene>
<feature type="region of interest" description="Disordered" evidence="1">
    <location>
        <begin position="1"/>
        <end position="23"/>
    </location>
</feature>
<name>A0A918EZL8_9ACTN</name>
<evidence type="ECO:0000256" key="1">
    <source>
        <dbReference type="SAM" id="MobiDB-lite"/>
    </source>
</evidence>
<evidence type="ECO:0000313" key="3">
    <source>
        <dbReference type="Proteomes" id="UP000656732"/>
    </source>
</evidence>
<feature type="compositionally biased region" description="Basic residues" evidence="1">
    <location>
        <begin position="76"/>
        <end position="86"/>
    </location>
</feature>
<comment type="caution">
    <text evidence="2">The sequence shown here is derived from an EMBL/GenBank/DDBJ whole genome shotgun (WGS) entry which is preliminary data.</text>
</comment>
<sequence length="86" mass="9881">MWPYRLTDEGGGVAESDTDTTVPGGHTMFEYALHSLRHDELVARAEHERLVREANRLRRAARREAAARTTEAESHSHRRRRFARAA</sequence>
<protein>
    <submittedName>
        <fullName evidence="2">Uncharacterized protein</fullName>
    </submittedName>
</protein>